<keyword evidence="3" id="KW-1185">Reference proteome</keyword>
<dbReference type="Proteomes" id="UP001596512">
    <property type="component" value="Unassembled WGS sequence"/>
</dbReference>
<evidence type="ECO:0000313" key="3">
    <source>
        <dbReference type="Proteomes" id="UP001596512"/>
    </source>
</evidence>
<proteinExistence type="predicted"/>
<name>A0ABW2TH12_9PSEU</name>
<evidence type="ECO:0000256" key="1">
    <source>
        <dbReference type="SAM" id="MobiDB-lite"/>
    </source>
</evidence>
<dbReference type="Pfam" id="PF04122">
    <property type="entry name" value="CW_binding_2"/>
    <property type="match status" value="2"/>
</dbReference>
<dbReference type="InterPro" id="IPR051922">
    <property type="entry name" value="Bact_Sporulation_Assoc"/>
</dbReference>
<protein>
    <submittedName>
        <fullName evidence="2">Cell wall-binding repeat-containing protein</fullName>
    </submittedName>
</protein>
<feature type="compositionally biased region" description="Low complexity" evidence="1">
    <location>
        <begin position="171"/>
        <end position="210"/>
    </location>
</feature>
<evidence type="ECO:0000313" key="2">
    <source>
        <dbReference type="EMBL" id="MFC7612404.1"/>
    </source>
</evidence>
<gene>
    <name evidence="2" type="ORF">ACFQV2_00670</name>
</gene>
<dbReference type="PANTHER" id="PTHR30032:SF8">
    <property type="entry name" value="GERMINATION-SPECIFIC N-ACETYLMURAMOYL-L-ALANINE AMIDASE"/>
    <property type="match status" value="1"/>
</dbReference>
<dbReference type="Gene3D" id="3.40.50.12090">
    <property type="match status" value="1"/>
</dbReference>
<dbReference type="EMBL" id="JBHTEY010000003">
    <property type="protein sequence ID" value="MFC7612404.1"/>
    <property type="molecule type" value="Genomic_DNA"/>
</dbReference>
<organism evidence="2 3">
    <name type="scientific">Actinokineospora soli</name>
    <dbReference type="NCBI Taxonomy" id="1048753"/>
    <lineage>
        <taxon>Bacteria</taxon>
        <taxon>Bacillati</taxon>
        <taxon>Actinomycetota</taxon>
        <taxon>Actinomycetes</taxon>
        <taxon>Pseudonocardiales</taxon>
        <taxon>Pseudonocardiaceae</taxon>
        <taxon>Actinokineospora</taxon>
    </lineage>
</organism>
<sequence>MAGGPLAAHLGAPLLLTSPTALLADVRDEIKRVLGDDGGTVYLLGGTGSLSAGVESSITSLGYTAKRLAGADRYQTAIKIAEAMPVTSKFFVTTGTNFPDALAAGSAAAHLNRGGQTWALLFTNDTRMPASTAAFANARKAQVGDWTLVTAAARPTRPPRARSARCRRASSGRTGSPRPCSSRTATTRTRARWWARAWGWPTAPTSPTPSRARRPSRSTASRCC</sequence>
<dbReference type="InterPro" id="IPR007253">
    <property type="entry name" value="Cell_wall-bd_2"/>
</dbReference>
<reference evidence="3" key="1">
    <citation type="journal article" date="2019" name="Int. J. Syst. Evol. Microbiol.">
        <title>The Global Catalogue of Microorganisms (GCM) 10K type strain sequencing project: providing services to taxonomists for standard genome sequencing and annotation.</title>
        <authorList>
            <consortium name="The Broad Institute Genomics Platform"/>
            <consortium name="The Broad Institute Genome Sequencing Center for Infectious Disease"/>
            <person name="Wu L."/>
            <person name="Ma J."/>
        </authorList>
    </citation>
    <scope>NUCLEOTIDE SEQUENCE [LARGE SCALE GENOMIC DNA]</scope>
    <source>
        <strain evidence="3">JCM 17695</strain>
    </source>
</reference>
<feature type="region of interest" description="Disordered" evidence="1">
    <location>
        <begin position="154"/>
        <end position="224"/>
    </location>
</feature>
<comment type="caution">
    <text evidence="2">The sequence shown here is derived from an EMBL/GenBank/DDBJ whole genome shotgun (WGS) entry which is preliminary data.</text>
</comment>
<dbReference type="PANTHER" id="PTHR30032">
    <property type="entry name" value="N-ACETYLMURAMOYL-L-ALANINE AMIDASE-RELATED"/>
    <property type="match status" value="1"/>
</dbReference>
<feature type="compositionally biased region" description="Basic residues" evidence="1">
    <location>
        <begin position="157"/>
        <end position="170"/>
    </location>
</feature>
<accession>A0ABW2TH12</accession>